<evidence type="ECO:0000313" key="1">
    <source>
        <dbReference type="EMBL" id="KAH9309096.1"/>
    </source>
</evidence>
<comment type="caution">
    <text evidence="1">The sequence shown here is derived from an EMBL/GenBank/DDBJ whole genome shotgun (WGS) entry which is preliminary data.</text>
</comment>
<evidence type="ECO:0000313" key="2">
    <source>
        <dbReference type="Proteomes" id="UP000824469"/>
    </source>
</evidence>
<dbReference type="Proteomes" id="UP000824469">
    <property type="component" value="Unassembled WGS sequence"/>
</dbReference>
<keyword evidence="2" id="KW-1185">Reference proteome</keyword>
<sequence>VVERILVEPNDVENNGNVSLDSKILYAEFVKDNPFWVDCEINKRKMVIKPIDIEFDVLFKLLNDVIPKKPKVLSWIMVDDDRKIFVDPSIPQLEKERDAMTSVDNEVSILGLG</sequence>
<feature type="non-terminal residue" evidence="1">
    <location>
        <position position="1"/>
    </location>
</feature>
<dbReference type="AlphaFoldDB" id="A0AA38KVT1"/>
<organism evidence="1 2">
    <name type="scientific">Taxus chinensis</name>
    <name type="common">Chinese yew</name>
    <name type="synonym">Taxus wallichiana var. chinensis</name>
    <dbReference type="NCBI Taxonomy" id="29808"/>
    <lineage>
        <taxon>Eukaryota</taxon>
        <taxon>Viridiplantae</taxon>
        <taxon>Streptophyta</taxon>
        <taxon>Embryophyta</taxon>
        <taxon>Tracheophyta</taxon>
        <taxon>Spermatophyta</taxon>
        <taxon>Pinopsida</taxon>
        <taxon>Pinidae</taxon>
        <taxon>Conifers II</taxon>
        <taxon>Cupressales</taxon>
        <taxon>Taxaceae</taxon>
        <taxon>Taxus</taxon>
    </lineage>
</organism>
<accession>A0AA38KVT1</accession>
<name>A0AA38KVT1_TAXCH</name>
<dbReference type="EMBL" id="JAHRHJ020000007">
    <property type="protein sequence ID" value="KAH9309096.1"/>
    <property type="molecule type" value="Genomic_DNA"/>
</dbReference>
<proteinExistence type="predicted"/>
<gene>
    <name evidence="1" type="ORF">KI387_037007</name>
</gene>
<reference evidence="1 2" key="1">
    <citation type="journal article" date="2021" name="Nat. Plants">
        <title>The Taxus genome provides insights into paclitaxel biosynthesis.</title>
        <authorList>
            <person name="Xiong X."/>
            <person name="Gou J."/>
            <person name="Liao Q."/>
            <person name="Li Y."/>
            <person name="Zhou Q."/>
            <person name="Bi G."/>
            <person name="Li C."/>
            <person name="Du R."/>
            <person name="Wang X."/>
            <person name="Sun T."/>
            <person name="Guo L."/>
            <person name="Liang H."/>
            <person name="Lu P."/>
            <person name="Wu Y."/>
            <person name="Zhang Z."/>
            <person name="Ro D.K."/>
            <person name="Shang Y."/>
            <person name="Huang S."/>
            <person name="Yan J."/>
        </authorList>
    </citation>
    <scope>NUCLEOTIDE SEQUENCE [LARGE SCALE GENOMIC DNA]</scope>
    <source>
        <strain evidence="1">Ta-2019</strain>
    </source>
</reference>
<feature type="non-terminal residue" evidence="1">
    <location>
        <position position="113"/>
    </location>
</feature>
<protein>
    <submittedName>
        <fullName evidence="1">Uncharacterized protein</fullName>
    </submittedName>
</protein>